<protein>
    <submittedName>
        <fullName evidence="1">Uncharacterized protein</fullName>
    </submittedName>
</protein>
<dbReference type="AlphaFoldDB" id="A0A4V2V403"/>
<dbReference type="OrthoDB" id="6445181at2"/>
<evidence type="ECO:0000313" key="1">
    <source>
        <dbReference type="EMBL" id="TCT36554.1"/>
    </source>
</evidence>
<name>A0A4V2V403_9GAMM</name>
<accession>A0A4V2V403</accession>
<organism evidence="1 2">
    <name type="scientific">Providencia alcalifaciens</name>
    <dbReference type="NCBI Taxonomy" id="126385"/>
    <lineage>
        <taxon>Bacteria</taxon>
        <taxon>Pseudomonadati</taxon>
        <taxon>Pseudomonadota</taxon>
        <taxon>Gammaproteobacteria</taxon>
        <taxon>Enterobacterales</taxon>
        <taxon>Morganellaceae</taxon>
        <taxon>Providencia</taxon>
    </lineage>
</organism>
<gene>
    <name evidence="1" type="ORF">EC835_1023</name>
</gene>
<sequence>MKFIFLFFIMIPTISFASKDGSESNWYDGCPKYTDEKINTLKDKKVETIEELIANYSLQQLEEMQKEIECDKKNLDEQRKVIIQQLKNKER</sequence>
<reference evidence="1 2" key="1">
    <citation type="submission" date="2019-03" db="EMBL/GenBank/DDBJ databases">
        <title>Genomic analyses of the natural microbiome of Caenorhabditis elegans.</title>
        <authorList>
            <person name="Samuel B."/>
        </authorList>
    </citation>
    <scope>NUCLEOTIDE SEQUENCE [LARGE SCALE GENOMIC DNA]</scope>
    <source>
        <strain evidence="1 2">JUb102</strain>
    </source>
</reference>
<dbReference type="Proteomes" id="UP000295055">
    <property type="component" value="Unassembled WGS sequence"/>
</dbReference>
<comment type="caution">
    <text evidence="1">The sequence shown here is derived from an EMBL/GenBank/DDBJ whole genome shotgun (WGS) entry which is preliminary data.</text>
</comment>
<dbReference type="EMBL" id="SMAS01000002">
    <property type="protein sequence ID" value="TCT36554.1"/>
    <property type="molecule type" value="Genomic_DNA"/>
</dbReference>
<evidence type="ECO:0000313" key="2">
    <source>
        <dbReference type="Proteomes" id="UP000295055"/>
    </source>
</evidence>
<dbReference type="RefSeq" id="WP_132495173.1">
    <property type="nucleotide sequence ID" value="NZ_SMAS01000002.1"/>
</dbReference>
<proteinExistence type="predicted"/>